<reference evidence="1 2" key="1">
    <citation type="submission" date="2021-02" db="EMBL/GenBank/DDBJ databases">
        <title>Genome Streptomyces sp. RHZ10.</title>
        <authorList>
            <person name="Besaury L."/>
        </authorList>
    </citation>
    <scope>NUCLEOTIDE SEQUENCE [LARGE SCALE GENOMIC DNA]</scope>
    <source>
        <strain evidence="1 2">RHZ10</strain>
    </source>
</reference>
<name>A0ABS2HWU0_9ACTN</name>
<evidence type="ECO:0000313" key="2">
    <source>
        <dbReference type="Proteomes" id="UP000712045"/>
    </source>
</evidence>
<proteinExistence type="predicted"/>
<evidence type="ECO:0000313" key="1">
    <source>
        <dbReference type="EMBL" id="MBM7054110.1"/>
    </source>
</evidence>
<dbReference type="RefSeq" id="WP_205082289.1">
    <property type="nucleotide sequence ID" value="NZ_JAFEUF010000032.1"/>
</dbReference>
<sequence length="274" mass="30453">MTDFSLHLLGSDRQFETDELPPATSPHTGRQLRRVELELRVPSDLQDGFESELKAAAAPAGQPLQGEGTSWLVGDHSFSYTDNARPRVYTHRVELQEVEELKASAVEVAGLTLVPVKYNEDFTEGMLLVTLITEVSGEEGERLEELLVTAGDNYVDVVRRGVSETPLRMRFGRCLWQQGEGDTRLHNLALVADEDQPDPPLGYAGINQPQFSRTLEKTVATSKALDLLVEQLHSQGLLTEEVAASIKAAALPHELTPRESREFCRTDKIESFWS</sequence>
<organism evidence="1 2">
    <name type="scientific">Streptomyces durocortorensis</name>
    <dbReference type="NCBI Taxonomy" id="2811104"/>
    <lineage>
        <taxon>Bacteria</taxon>
        <taxon>Bacillati</taxon>
        <taxon>Actinomycetota</taxon>
        <taxon>Actinomycetes</taxon>
        <taxon>Kitasatosporales</taxon>
        <taxon>Streptomycetaceae</taxon>
        <taxon>Streptomyces</taxon>
    </lineage>
</organism>
<protein>
    <submittedName>
        <fullName evidence="1">Uncharacterized protein</fullName>
    </submittedName>
</protein>
<dbReference type="EMBL" id="JAFEUF010000032">
    <property type="protein sequence ID" value="MBM7054110.1"/>
    <property type="molecule type" value="Genomic_DNA"/>
</dbReference>
<comment type="caution">
    <text evidence="1">The sequence shown here is derived from an EMBL/GenBank/DDBJ whole genome shotgun (WGS) entry which is preliminary data.</text>
</comment>
<gene>
    <name evidence="1" type="ORF">JS521_09580</name>
</gene>
<keyword evidence="2" id="KW-1185">Reference proteome</keyword>
<dbReference type="Proteomes" id="UP000712045">
    <property type="component" value="Unassembled WGS sequence"/>
</dbReference>
<accession>A0ABS2HWU0</accession>